<reference evidence="1" key="1">
    <citation type="journal article" date="2016" name="Mol. Biol. Evol.">
        <title>Comparative Genomics of Early-Diverging Mushroom-Forming Fungi Provides Insights into the Origins of Lignocellulose Decay Capabilities.</title>
        <authorList>
            <person name="Nagy L.G."/>
            <person name="Riley R."/>
            <person name="Tritt A."/>
            <person name="Adam C."/>
            <person name="Daum C."/>
            <person name="Floudas D."/>
            <person name="Sun H."/>
            <person name="Yadav J.S."/>
            <person name="Pangilinan J."/>
            <person name="Larsson K.H."/>
            <person name="Matsuura K."/>
            <person name="Barry K."/>
            <person name="Labutti K."/>
            <person name="Kuo R."/>
            <person name="Ohm R.A."/>
            <person name="Bhattacharya S.S."/>
            <person name="Shirouzu T."/>
            <person name="Yoshinaga Y."/>
            <person name="Martin F.M."/>
            <person name="Grigoriev I.V."/>
            <person name="Hibbett D.S."/>
        </authorList>
    </citation>
    <scope>NUCLEOTIDE SEQUENCE [LARGE SCALE GENOMIC DNA]</scope>
    <source>
        <strain evidence="1">CBS 109695</strain>
    </source>
</reference>
<accession>A0A166LLC0</accession>
<evidence type="ECO:0000313" key="1">
    <source>
        <dbReference type="EMBL" id="KZP23081.1"/>
    </source>
</evidence>
<sequence>MSGCPVKSPAAGSPAGLRLAEAQTKRRRRLAKQGLALLVSTSSCLRRFSTTMAASIIFAHRPDFPAQTLSFGTWDPQGTSRLRPILVRMVRCLYMSSLTLLCYILAYSPPPHSPARAAT</sequence>
<gene>
    <name evidence="1" type="ORF">FIBSPDRAFT_466895</name>
</gene>
<organism evidence="1">
    <name type="scientific">Athelia psychrophila</name>
    <dbReference type="NCBI Taxonomy" id="1759441"/>
    <lineage>
        <taxon>Eukaryota</taxon>
        <taxon>Fungi</taxon>
        <taxon>Dikarya</taxon>
        <taxon>Basidiomycota</taxon>
        <taxon>Agaricomycotina</taxon>
        <taxon>Agaricomycetes</taxon>
        <taxon>Agaricomycetidae</taxon>
        <taxon>Atheliales</taxon>
        <taxon>Atheliaceae</taxon>
        <taxon>Athelia</taxon>
    </lineage>
</organism>
<protein>
    <submittedName>
        <fullName evidence="1">Uncharacterized protein</fullName>
    </submittedName>
</protein>
<dbReference type="EMBL" id="KV417535">
    <property type="protein sequence ID" value="KZP23081.1"/>
    <property type="molecule type" value="Genomic_DNA"/>
</dbReference>
<name>A0A166LLC0_9AGAM</name>
<dbReference type="AlphaFoldDB" id="A0A166LLC0"/>
<proteinExistence type="predicted"/>